<evidence type="ECO:0000313" key="2">
    <source>
        <dbReference type="Proteomes" id="UP000294164"/>
    </source>
</evidence>
<protein>
    <submittedName>
        <fullName evidence="1">DUF4865 family protein</fullName>
    </submittedName>
</protein>
<name>A0A4Q8M208_9GAMM</name>
<organism evidence="1 2">
    <name type="scientific">Pseudoxanthomonas winnipegensis</name>
    <dbReference type="NCBI Taxonomy" id="2480810"/>
    <lineage>
        <taxon>Bacteria</taxon>
        <taxon>Pseudomonadati</taxon>
        <taxon>Pseudomonadota</taxon>
        <taxon>Gammaproteobacteria</taxon>
        <taxon>Lysobacterales</taxon>
        <taxon>Lysobacteraceae</taxon>
        <taxon>Pseudoxanthomonas</taxon>
    </lineage>
</organism>
<sequence length="185" mass="20029">MIAMQYSIALPADYDMAIIRRRIADKGPLLDTLPGLLFKAYLVADRRDPALPARQNLYAPFYLWRDAAAMHRFLGGPAFAALCESFGRPAVSCWMVEAASVPALLRTARYATRQVQADGFASVDGAPDEAGEADDRALATVLGYEPQGWTRLRFGLWRDLPPAAHGAQCYVVHHLSAPGVAAAAG</sequence>
<dbReference type="RefSeq" id="WP_130535017.1">
    <property type="nucleotide sequence ID" value="NZ_SHMG01000008.1"/>
</dbReference>
<reference evidence="1 2" key="1">
    <citation type="submission" date="2019-02" db="EMBL/GenBank/DDBJ databases">
        <title>WGS of Pseudoxanthomonas species novum from clinical isolates.</title>
        <authorList>
            <person name="Bernier A.-M."/>
            <person name="Bernard K."/>
            <person name="Vachon A."/>
        </authorList>
    </citation>
    <scope>NUCLEOTIDE SEQUENCE [LARGE SCALE GENOMIC DNA]</scope>
    <source>
        <strain evidence="1 2">NML130969</strain>
    </source>
</reference>
<dbReference type="AlphaFoldDB" id="A0A4Q8M208"/>
<dbReference type="EMBL" id="SHMG01000008">
    <property type="protein sequence ID" value="TAA40127.1"/>
    <property type="molecule type" value="Genomic_DNA"/>
</dbReference>
<dbReference type="OrthoDB" id="2065010at2"/>
<dbReference type="Pfam" id="PF16157">
    <property type="entry name" value="DUF4865"/>
    <property type="match status" value="1"/>
</dbReference>
<gene>
    <name evidence="1" type="ORF">EA655_13290</name>
</gene>
<comment type="caution">
    <text evidence="1">The sequence shown here is derived from an EMBL/GenBank/DDBJ whole genome shotgun (WGS) entry which is preliminary data.</text>
</comment>
<accession>A0A4Q8M208</accession>
<evidence type="ECO:0000313" key="1">
    <source>
        <dbReference type="EMBL" id="TAA40127.1"/>
    </source>
</evidence>
<proteinExistence type="predicted"/>
<dbReference type="InterPro" id="IPR032349">
    <property type="entry name" value="DUF4865"/>
</dbReference>
<dbReference type="Proteomes" id="UP000294164">
    <property type="component" value="Unassembled WGS sequence"/>
</dbReference>